<evidence type="ECO:0000313" key="4">
    <source>
        <dbReference type="EMBL" id="KAG8443348.1"/>
    </source>
</evidence>
<dbReference type="SUPFAM" id="SSF56399">
    <property type="entry name" value="ADP-ribosylation"/>
    <property type="match status" value="1"/>
</dbReference>
<dbReference type="InterPro" id="IPR031273">
    <property type="entry name" value="PARP4"/>
</dbReference>
<dbReference type="AlphaFoldDB" id="A0A8T2JI69"/>
<dbReference type="GO" id="GO:0005737">
    <property type="term" value="C:cytoplasm"/>
    <property type="evidence" value="ECO:0007669"/>
    <property type="project" value="TreeGrafter"/>
</dbReference>
<evidence type="ECO:0000259" key="3">
    <source>
        <dbReference type="PROSITE" id="PS51059"/>
    </source>
</evidence>
<reference evidence="4" key="1">
    <citation type="thesis" date="2020" institute="ProQuest LLC" country="789 East Eisenhower Parkway, Ann Arbor, MI, USA">
        <title>Comparative Genomics and Chromosome Evolution.</title>
        <authorList>
            <person name="Mudd A.B."/>
        </authorList>
    </citation>
    <scope>NUCLEOTIDE SEQUENCE</scope>
    <source>
        <strain evidence="4">Female2</strain>
        <tissue evidence="4">Blood</tissue>
    </source>
</reference>
<feature type="non-terminal residue" evidence="4">
    <location>
        <position position="416"/>
    </location>
</feature>
<dbReference type="GO" id="GO:0003950">
    <property type="term" value="F:NAD+ poly-ADP-ribosyltransferase activity"/>
    <property type="evidence" value="ECO:0007669"/>
    <property type="project" value="InterPro"/>
</dbReference>
<dbReference type="InterPro" id="IPR012317">
    <property type="entry name" value="Poly(ADP-ribose)pol_cat_dom"/>
</dbReference>
<dbReference type="Gene3D" id="3.40.50.10190">
    <property type="entry name" value="BRCT domain"/>
    <property type="match status" value="1"/>
</dbReference>
<proteinExistence type="inferred from homology"/>
<protein>
    <submittedName>
        <fullName evidence="4">Uncharacterized protein</fullName>
    </submittedName>
</protein>
<keyword evidence="5" id="KW-1185">Reference proteome</keyword>
<dbReference type="PROSITE" id="PS50172">
    <property type="entry name" value="BRCT"/>
    <property type="match status" value="1"/>
</dbReference>
<dbReference type="Pfam" id="PF00533">
    <property type="entry name" value="BRCT"/>
    <property type="match status" value="1"/>
</dbReference>
<dbReference type="InterPro" id="IPR036420">
    <property type="entry name" value="BRCT_dom_sf"/>
</dbReference>
<dbReference type="Proteomes" id="UP000812440">
    <property type="component" value="Chromosome 6"/>
</dbReference>
<dbReference type="InterPro" id="IPR058905">
    <property type="entry name" value="WGR-like_PARP4"/>
</dbReference>
<dbReference type="InterPro" id="IPR036616">
    <property type="entry name" value="Poly(ADP-ribose)pol_reg_dom_sf"/>
</dbReference>
<sequence>MMVNIFKDCVFYLKVNSLSAIQKKELKIAITSNGGVISFVLNKKCTHVVVNTIGTLCSFNLTKIQKYQIQVVESDYIWKCLQKQCLVHDYQYPNEGTKPDAKWLQSLHDEADTLKDSPDSKLAKYCFLRNNQSFAVLELLLIQDSNSLPYKISAVAFQSEGCKADRTFQFTDTIQSACEKYERSINNYKKEGFKMVNRIPPNAAQLTSKALQKLMLQEAIIAPRLSPDVCYFVESVWIEAVGYLNNVLSLPVTGISLCDVSKAECVLFQVRRAMDMETEQNEMNRTMSEFYQLIPHKEPIDTNIDKKLLARKHHLCQLIRDFINISERNSGNLDPSFPAKYRALQCQIEHVDPQCDEFIQLAKQVLDTRNSDELIRILNIFRVGKLSEDLNFISEIGNIRSLFHVSSTCDIIGSLY</sequence>
<evidence type="ECO:0000259" key="2">
    <source>
        <dbReference type="PROSITE" id="PS50172"/>
    </source>
</evidence>
<dbReference type="PROSITE" id="PS51059">
    <property type="entry name" value="PARP_CATALYTIC"/>
    <property type="match status" value="1"/>
</dbReference>
<dbReference type="InterPro" id="IPR001357">
    <property type="entry name" value="BRCT_dom"/>
</dbReference>
<dbReference type="OrthoDB" id="1729737at2759"/>
<comment type="similarity">
    <text evidence="1">Belongs to the ARTD/PARP family.</text>
</comment>
<evidence type="ECO:0000256" key="1">
    <source>
        <dbReference type="ARBA" id="ARBA00024347"/>
    </source>
</evidence>
<dbReference type="PANTHER" id="PTHR46530">
    <property type="entry name" value="PROTEIN MONO-ADP-RIBOSYLTRANSFERASE PARP4"/>
    <property type="match status" value="1"/>
</dbReference>
<dbReference type="Pfam" id="PF26166">
    <property type="entry name" value="WGR-like_PARP4"/>
    <property type="match status" value="1"/>
</dbReference>
<organism evidence="4 5">
    <name type="scientific">Hymenochirus boettgeri</name>
    <name type="common">Congo dwarf clawed frog</name>
    <dbReference type="NCBI Taxonomy" id="247094"/>
    <lineage>
        <taxon>Eukaryota</taxon>
        <taxon>Metazoa</taxon>
        <taxon>Chordata</taxon>
        <taxon>Craniata</taxon>
        <taxon>Vertebrata</taxon>
        <taxon>Euteleostomi</taxon>
        <taxon>Amphibia</taxon>
        <taxon>Batrachia</taxon>
        <taxon>Anura</taxon>
        <taxon>Pipoidea</taxon>
        <taxon>Pipidae</taxon>
        <taxon>Pipinae</taxon>
        <taxon>Hymenochirus</taxon>
    </lineage>
</organism>
<dbReference type="SMART" id="SM00292">
    <property type="entry name" value="BRCT"/>
    <property type="match status" value="1"/>
</dbReference>
<evidence type="ECO:0000313" key="5">
    <source>
        <dbReference type="Proteomes" id="UP000812440"/>
    </source>
</evidence>
<gene>
    <name evidence="4" type="ORF">GDO86_011950</name>
</gene>
<dbReference type="Gene3D" id="3.90.228.10">
    <property type="match status" value="1"/>
</dbReference>
<dbReference type="SUPFAM" id="SSF47587">
    <property type="entry name" value="Domain of poly(ADP-ribose) polymerase"/>
    <property type="match status" value="1"/>
</dbReference>
<dbReference type="EMBL" id="JAACNH010000005">
    <property type="protein sequence ID" value="KAG8443348.1"/>
    <property type="molecule type" value="Genomic_DNA"/>
</dbReference>
<accession>A0A8T2JI69</accession>
<feature type="domain" description="BRCT" evidence="2">
    <location>
        <begin position="1"/>
        <end position="94"/>
    </location>
</feature>
<feature type="domain" description="PARP catalytic" evidence="3">
    <location>
        <begin position="335"/>
        <end position="416"/>
    </location>
</feature>
<name>A0A8T2JI69_9PIPI</name>
<dbReference type="SUPFAM" id="SSF52113">
    <property type="entry name" value="BRCT domain"/>
    <property type="match status" value="1"/>
</dbReference>
<comment type="caution">
    <text evidence="4">The sequence shown here is derived from an EMBL/GenBank/DDBJ whole genome shotgun (WGS) entry which is preliminary data.</text>
</comment>
<dbReference type="PANTHER" id="PTHR46530:SF1">
    <property type="entry name" value="PROTEIN MONO-ADP-RIBOSYLTRANSFERASE PARP4"/>
    <property type="match status" value="1"/>
</dbReference>